<dbReference type="InterPro" id="IPR019775">
    <property type="entry name" value="WD40_repeat_CS"/>
</dbReference>
<dbReference type="InterPro" id="IPR036322">
    <property type="entry name" value="WD40_repeat_dom_sf"/>
</dbReference>
<dbReference type="PROSITE" id="PS50082">
    <property type="entry name" value="WD_REPEATS_2"/>
    <property type="match status" value="1"/>
</dbReference>
<evidence type="ECO:0000256" key="4">
    <source>
        <dbReference type="PROSITE-ProRule" id="PRU00221"/>
    </source>
</evidence>
<dbReference type="GO" id="GO:0005770">
    <property type="term" value="C:late endosome"/>
    <property type="evidence" value="ECO:0007669"/>
    <property type="project" value="TreeGrafter"/>
</dbReference>
<dbReference type="GO" id="GO:0034272">
    <property type="term" value="C:phosphatidylinositol 3-kinase complex, class III, type II"/>
    <property type="evidence" value="ECO:0007669"/>
    <property type="project" value="TreeGrafter"/>
</dbReference>
<dbReference type="GO" id="GO:0016236">
    <property type="term" value="P:macroautophagy"/>
    <property type="evidence" value="ECO:0007669"/>
    <property type="project" value="InterPro"/>
</dbReference>
<dbReference type="PROSITE" id="PS00678">
    <property type="entry name" value="WD_REPEATS_1"/>
    <property type="match status" value="1"/>
</dbReference>
<reference evidence="5 6" key="1">
    <citation type="journal article" date="2021" name="Sci. Rep.">
        <title>Genome sequencing of the multicellular alga Astrephomene provides insights into convergent evolution of germ-soma differentiation.</title>
        <authorList>
            <person name="Yamashita S."/>
            <person name="Yamamoto K."/>
            <person name="Matsuzaki R."/>
            <person name="Suzuki S."/>
            <person name="Yamaguchi H."/>
            <person name="Hirooka S."/>
            <person name="Minakuchi Y."/>
            <person name="Miyagishima S."/>
            <person name="Kawachi M."/>
            <person name="Toyoda A."/>
            <person name="Nozaki H."/>
        </authorList>
    </citation>
    <scope>NUCLEOTIDE SEQUENCE [LARGE SCALE GENOMIC DNA]</scope>
    <source>
        <strain evidence="5 6">NIES-4017</strain>
    </source>
</reference>
<protein>
    <submittedName>
        <fullName evidence="5">Uncharacterized protein</fullName>
    </submittedName>
</protein>
<sequence>GGPSAGHEGFGGGGGGGGWSESAGGGWWRPRGVLVAHLAEHRRGVTRLAVGAGGCFLASASHDETVKVWDLRRLERDVSFHSRLTYAAQSGRITALCCCGGPADTPSGGTAAASSSSSAAAPWSSGTTVCSGSSSGSLHLWRPEYTTRQGGVPDKYTGVVAVRQLSPGQGAVLHVCGWGPHLLLHVTQRGGVGAWDTRTQREGWVLPCCPTRGLLEHLVADPGAGGAWLMTGSSRGYLSLWDVRFLQCVHAWQHPLRCPIDAMAPATGPPARVLLAGAGG</sequence>
<organism evidence="5 6">
    <name type="scientific">Astrephomene gubernaculifera</name>
    <dbReference type="NCBI Taxonomy" id="47775"/>
    <lineage>
        <taxon>Eukaryota</taxon>
        <taxon>Viridiplantae</taxon>
        <taxon>Chlorophyta</taxon>
        <taxon>core chlorophytes</taxon>
        <taxon>Chlorophyceae</taxon>
        <taxon>CS clade</taxon>
        <taxon>Chlamydomonadales</taxon>
        <taxon>Astrephomenaceae</taxon>
        <taxon>Astrephomene</taxon>
    </lineage>
</organism>
<feature type="non-terminal residue" evidence="5">
    <location>
        <position position="1"/>
    </location>
</feature>
<dbReference type="GO" id="GO:0000166">
    <property type="term" value="F:nucleotide binding"/>
    <property type="evidence" value="ECO:0007669"/>
    <property type="project" value="UniProtKB-KW"/>
</dbReference>
<evidence type="ECO:0000313" key="6">
    <source>
        <dbReference type="Proteomes" id="UP001054857"/>
    </source>
</evidence>
<dbReference type="PROSITE" id="PS50294">
    <property type="entry name" value="WD_REPEATS_REGION"/>
    <property type="match status" value="1"/>
</dbReference>
<gene>
    <name evidence="5" type="ORF">Agub_g12005</name>
</gene>
<dbReference type="PANTHER" id="PTHR17583">
    <property type="entry name" value="PHOSPHOINOSITIDE 3-KINASE REGULATORY SUBUNIT 4"/>
    <property type="match status" value="1"/>
</dbReference>
<keyword evidence="6" id="KW-1185">Reference proteome</keyword>
<accession>A0AAD3DXK0</accession>
<evidence type="ECO:0000256" key="1">
    <source>
        <dbReference type="ARBA" id="ARBA00022574"/>
    </source>
</evidence>
<dbReference type="GO" id="GO:0006623">
    <property type="term" value="P:protein targeting to vacuole"/>
    <property type="evidence" value="ECO:0007669"/>
    <property type="project" value="TreeGrafter"/>
</dbReference>
<feature type="repeat" description="WD" evidence="4">
    <location>
        <begin position="38"/>
        <end position="79"/>
    </location>
</feature>
<name>A0AAD3DXK0_9CHLO</name>
<dbReference type="Proteomes" id="UP001054857">
    <property type="component" value="Unassembled WGS sequence"/>
</dbReference>
<keyword evidence="1 4" id="KW-0853">WD repeat</keyword>
<dbReference type="PANTHER" id="PTHR17583:SF0">
    <property type="entry name" value="PHOSPHOINOSITIDE 3-KINASE REGULATORY SUBUNIT 4"/>
    <property type="match status" value="1"/>
</dbReference>
<dbReference type="GO" id="GO:0045324">
    <property type="term" value="P:late endosome to vacuole transport"/>
    <property type="evidence" value="ECO:0007669"/>
    <property type="project" value="InterPro"/>
</dbReference>
<dbReference type="InterPro" id="IPR001680">
    <property type="entry name" value="WD40_rpt"/>
</dbReference>
<dbReference type="GO" id="GO:0071561">
    <property type="term" value="C:nucleus-vacuole junction"/>
    <property type="evidence" value="ECO:0007669"/>
    <property type="project" value="TreeGrafter"/>
</dbReference>
<keyword evidence="3" id="KW-0547">Nucleotide-binding</keyword>
<dbReference type="Gene3D" id="2.130.10.10">
    <property type="entry name" value="YVTN repeat-like/Quinoprotein amine dehydrogenase"/>
    <property type="match status" value="2"/>
</dbReference>
<evidence type="ECO:0000256" key="2">
    <source>
        <dbReference type="ARBA" id="ARBA00022737"/>
    </source>
</evidence>
<evidence type="ECO:0000313" key="5">
    <source>
        <dbReference type="EMBL" id="GFR49900.1"/>
    </source>
</evidence>
<feature type="non-terminal residue" evidence="5">
    <location>
        <position position="280"/>
    </location>
</feature>
<dbReference type="SUPFAM" id="SSF50978">
    <property type="entry name" value="WD40 repeat-like"/>
    <property type="match status" value="1"/>
</dbReference>
<proteinExistence type="predicted"/>
<dbReference type="Pfam" id="PF00400">
    <property type="entry name" value="WD40"/>
    <property type="match status" value="1"/>
</dbReference>
<evidence type="ECO:0000256" key="3">
    <source>
        <dbReference type="ARBA" id="ARBA00022741"/>
    </source>
</evidence>
<dbReference type="AlphaFoldDB" id="A0AAD3DXK0"/>
<dbReference type="InterPro" id="IPR045162">
    <property type="entry name" value="Vps15-like"/>
</dbReference>
<dbReference type="InterPro" id="IPR015943">
    <property type="entry name" value="WD40/YVTN_repeat-like_dom_sf"/>
</dbReference>
<dbReference type="SMART" id="SM00320">
    <property type="entry name" value="WD40"/>
    <property type="match status" value="2"/>
</dbReference>
<keyword evidence="2" id="KW-0677">Repeat</keyword>
<comment type="caution">
    <text evidence="5">The sequence shown here is derived from an EMBL/GenBank/DDBJ whole genome shotgun (WGS) entry which is preliminary data.</text>
</comment>
<dbReference type="GO" id="GO:0004674">
    <property type="term" value="F:protein serine/threonine kinase activity"/>
    <property type="evidence" value="ECO:0007669"/>
    <property type="project" value="InterPro"/>
</dbReference>
<dbReference type="EMBL" id="BMAR01000033">
    <property type="protein sequence ID" value="GFR49900.1"/>
    <property type="molecule type" value="Genomic_DNA"/>
</dbReference>
<dbReference type="GO" id="GO:0034271">
    <property type="term" value="C:phosphatidylinositol 3-kinase complex, class III, type I"/>
    <property type="evidence" value="ECO:0007669"/>
    <property type="project" value="TreeGrafter"/>
</dbReference>